<dbReference type="AlphaFoldDB" id="A0A8S3DJP8"/>
<evidence type="ECO:0000256" key="4">
    <source>
        <dbReference type="SAM" id="SignalP"/>
    </source>
</evidence>
<gene>
    <name evidence="6" type="ORF">SMN809_LOCUS57283</name>
</gene>
<evidence type="ECO:0000256" key="1">
    <source>
        <dbReference type="ARBA" id="ARBA00022690"/>
    </source>
</evidence>
<dbReference type="SUPFAM" id="SSF57262">
    <property type="entry name" value="Leech antihemostatic proteins"/>
    <property type="match status" value="1"/>
</dbReference>
<sequence>TTTMYSMGIVFAMLFVVFSTTATNALICKPVTCMLACPYGFASDVNGCPHCSCRKTENVCIEPIIGYNCGSVDHRDCPSSHECRLTFSTLHGECCLKTFGSSTARPSTGITTAFKTTSRPVTGTSTARMTTSRPVTGTTTARMTTDVTRTPSQRPLHMLLAFSTGSATTGHATTGSATGSPASTTPSSFTTGRGTGSPTATSRRF</sequence>
<feature type="non-terminal residue" evidence="6">
    <location>
        <position position="1"/>
    </location>
</feature>
<dbReference type="Proteomes" id="UP000676336">
    <property type="component" value="Unassembled WGS sequence"/>
</dbReference>
<protein>
    <recommendedName>
        <fullName evidence="5">Antistasin-like domain-containing protein</fullName>
    </recommendedName>
</protein>
<feature type="signal peptide" evidence="4">
    <location>
        <begin position="1"/>
        <end position="25"/>
    </location>
</feature>
<proteinExistence type="predicted"/>
<evidence type="ECO:0000256" key="2">
    <source>
        <dbReference type="ARBA" id="ARBA00022900"/>
    </source>
</evidence>
<dbReference type="Gene3D" id="2.10.22.10">
    <property type="entry name" value="Antistasin, domain 1"/>
    <property type="match status" value="1"/>
</dbReference>
<keyword evidence="2" id="KW-0722">Serine protease inhibitor</keyword>
<feature type="compositionally biased region" description="Low complexity" evidence="3">
    <location>
        <begin position="167"/>
        <end position="192"/>
    </location>
</feature>
<feature type="compositionally biased region" description="Polar residues" evidence="3">
    <location>
        <begin position="196"/>
        <end position="205"/>
    </location>
</feature>
<reference evidence="6" key="1">
    <citation type="submission" date="2021-02" db="EMBL/GenBank/DDBJ databases">
        <authorList>
            <person name="Nowell W R."/>
        </authorList>
    </citation>
    <scope>NUCLEOTIDE SEQUENCE</scope>
</reference>
<dbReference type="Pfam" id="PF02822">
    <property type="entry name" value="Antistasin"/>
    <property type="match status" value="1"/>
</dbReference>
<organism evidence="6 7">
    <name type="scientific">Rotaria magnacalcarata</name>
    <dbReference type="NCBI Taxonomy" id="392030"/>
    <lineage>
        <taxon>Eukaryota</taxon>
        <taxon>Metazoa</taxon>
        <taxon>Spiralia</taxon>
        <taxon>Gnathifera</taxon>
        <taxon>Rotifera</taxon>
        <taxon>Eurotatoria</taxon>
        <taxon>Bdelloidea</taxon>
        <taxon>Philodinida</taxon>
        <taxon>Philodinidae</taxon>
        <taxon>Rotaria</taxon>
    </lineage>
</organism>
<evidence type="ECO:0000259" key="5">
    <source>
        <dbReference type="PROSITE" id="PS51252"/>
    </source>
</evidence>
<evidence type="ECO:0000313" key="7">
    <source>
        <dbReference type="Proteomes" id="UP000676336"/>
    </source>
</evidence>
<dbReference type="GO" id="GO:0004867">
    <property type="term" value="F:serine-type endopeptidase inhibitor activity"/>
    <property type="evidence" value="ECO:0007669"/>
    <property type="project" value="UniProtKB-KW"/>
</dbReference>
<keyword evidence="4" id="KW-0732">Signal</keyword>
<dbReference type="EMBL" id="CAJOBI010209078">
    <property type="protein sequence ID" value="CAF5013259.1"/>
    <property type="molecule type" value="Genomic_DNA"/>
</dbReference>
<comment type="caution">
    <text evidence="6">The sequence shown here is derived from an EMBL/GenBank/DDBJ whole genome shotgun (WGS) entry which is preliminary data.</text>
</comment>
<feature type="region of interest" description="Disordered" evidence="3">
    <location>
        <begin position="167"/>
        <end position="205"/>
    </location>
</feature>
<accession>A0A8S3DJP8</accession>
<keyword evidence="1" id="KW-0646">Protease inhibitor</keyword>
<name>A0A8S3DJP8_9BILA</name>
<feature type="domain" description="Antistasin-like" evidence="5">
    <location>
        <begin position="28"/>
        <end position="53"/>
    </location>
</feature>
<dbReference type="PROSITE" id="PS51252">
    <property type="entry name" value="ANTISTASIN"/>
    <property type="match status" value="1"/>
</dbReference>
<evidence type="ECO:0000313" key="6">
    <source>
        <dbReference type="EMBL" id="CAF5013259.1"/>
    </source>
</evidence>
<evidence type="ECO:0000256" key="3">
    <source>
        <dbReference type="SAM" id="MobiDB-lite"/>
    </source>
</evidence>
<feature type="chain" id="PRO_5035873630" description="Antistasin-like domain-containing protein" evidence="4">
    <location>
        <begin position="26"/>
        <end position="205"/>
    </location>
</feature>
<dbReference type="InterPro" id="IPR004094">
    <property type="entry name" value="Antistasin-like"/>
</dbReference>
<dbReference type="InterPro" id="IPR011061">
    <property type="entry name" value="Hirudin/antistatin"/>
</dbReference>